<dbReference type="Proteomes" id="UP000282311">
    <property type="component" value="Unassembled WGS sequence"/>
</dbReference>
<keyword evidence="1" id="KW-1133">Transmembrane helix</keyword>
<sequence length="234" mass="25920">MSRWIVTILFVVGCAILTNWLPFSSFFRNVDTMVHELGHAVVTMLLSGKVLYIQLYSNHSGVTYSYIESGWKTIPLGLSGYITASLFAAFLFVMYAKGKLRVGFVAMSLLAVVSLAFFVNNSFGVLWLIGFIIVNGIAMFLPYPSIRKFYYLLVAFICLEESVWGPINLLMMSVMTPGQAGDATGLSRSTGIPAIVWSIVFLLVALFCARKAIYAFIGNRRSRNAGSSRWESQA</sequence>
<keyword evidence="1" id="KW-0472">Membrane</keyword>
<keyword evidence="1" id="KW-0812">Transmembrane</keyword>
<dbReference type="RefSeq" id="WP_120750251.1">
    <property type="nucleotide sequence ID" value="NZ_RBAH01000023.1"/>
</dbReference>
<evidence type="ECO:0000256" key="1">
    <source>
        <dbReference type="SAM" id="Phobius"/>
    </source>
</evidence>
<dbReference type="OrthoDB" id="158445at2"/>
<gene>
    <name evidence="2" type="ORF">D7M11_26350</name>
</gene>
<proteinExistence type="predicted"/>
<evidence type="ECO:0000313" key="3">
    <source>
        <dbReference type="Proteomes" id="UP000282311"/>
    </source>
</evidence>
<dbReference type="EMBL" id="RBAH01000023">
    <property type="protein sequence ID" value="RKN75055.1"/>
    <property type="molecule type" value="Genomic_DNA"/>
</dbReference>
<protein>
    <submittedName>
        <fullName evidence="2">M50 family peptidase</fullName>
    </submittedName>
</protein>
<name>A0A3B0BNW6_9BACL</name>
<feature type="transmembrane region" description="Helical" evidence="1">
    <location>
        <begin position="194"/>
        <end position="213"/>
    </location>
</feature>
<reference evidence="2 3" key="1">
    <citation type="journal article" date="2007" name="Int. J. Syst. Evol. Microbiol.">
        <title>Paenibacillus ginsengarvi sp. nov., isolated from soil from ginseng cultivation.</title>
        <authorList>
            <person name="Yoon M.H."/>
            <person name="Ten L.N."/>
            <person name="Im W.T."/>
        </authorList>
    </citation>
    <scope>NUCLEOTIDE SEQUENCE [LARGE SCALE GENOMIC DNA]</scope>
    <source>
        <strain evidence="2 3">KCTC 13059</strain>
    </source>
</reference>
<feature type="transmembrane region" description="Helical" evidence="1">
    <location>
        <begin position="6"/>
        <end position="25"/>
    </location>
</feature>
<evidence type="ECO:0000313" key="2">
    <source>
        <dbReference type="EMBL" id="RKN75055.1"/>
    </source>
</evidence>
<feature type="transmembrane region" description="Helical" evidence="1">
    <location>
        <begin position="150"/>
        <end position="174"/>
    </location>
</feature>
<feature type="transmembrane region" description="Helical" evidence="1">
    <location>
        <begin position="37"/>
        <end position="56"/>
    </location>
</feature>
<accession>A0A3B0BNW6</accession>
<feature type="transmembrane region" description="Helical" evidence="1">
    <location>
        <begin position="102"/>
        <end position="119"/>
    </location>
</feature>
<dbReference type="Pfam" id="PF13398">
    <property type="entry name" value="Peptidase_M50B"/>
    <property type="match status" value="1"/>
</dbReference>
<dbReference type="PANTHER" id="PTHR33979:SF2">
    <property type="entry name" value="PEPTIDASE M50B-LIKE-DOMAIN-CONTAINING PROTEIN"/>
    <property type="match status" value="1"/>
</dbReference>
<dbReference type="InterPro" id="IPR049500">
    <property type="entry name" value="Peptidase_M50B-like"/>
</dbReference>
<feature type="transmembrane region" description="Helical" evidence="1">
    <location>
        <begin position="125"/>
        <end position="143"/>
    </location>
</feature>
<feature type="transmembrane region" description="Helical" evidence="1">
    <location>
        <begin position="76"/>
        <end position="95"/>
    </location>
</feature>
<keyword evidence="3" id="KW-1185">Reference proteome</keyword>
<comment type="caution">
    <text evidence="2">The sequence shown here is derived from an EMBL/GenBank/DDBJ whole genome shotgun (WGS) entry which is preliminary data.</text>
</comment>
<dbReference type="AlphaFoldDB" id="A0A3B0BNW6"/>
<organism evidence="2 3">
    <name type="scientific">Paenibacillus ginsengarvi</name>
    <dbReference type="NCBI Taxonomy" id="400777"/>
    <lineage>
        <taxon>Bacteria</taxon>
        <taxon>Bacillati</taxon>
        <taxon>Bacillota</taxon>
        <taxon>Bacilli</taxon>
        <taxon>Bacillales</taxon>
        <taxon>Paenibacillaceae</taxon>
        <taxon>Paenibacillus</taxon>
    </lineage>
</organism>
<dbReference type="PANTHER" id="PTHR33979">
    <property type="entry name" value="OS02G0221600 PROTEIN"/>
    <property type="match status" value="1"/>
</dbReference>